<feature type="transmembrane region" description="Helical" evidence="7">
    <location>
        <begin position="180"/>
        <end position="212"/>
    </location>
</feature>
<organism evidence="10 11">
    <name type="scientific">Salisediminibacterium halotolerans</name>
    <dbReference type="NCBI Taxonomy" id="517425"/>
    <lineage>
        <taxon>Bacteria</taxon>
        <taxon>Bacillati</taxon>
        <taxon>Bacillota</taxon>
        <taxon>Bacilli</taxon>
        <taxon>Bacillales</taxon>
        <taxon>Bacillaceae</taxon>
        <taxon>Salisediminibacterium</taxon>
    </lineage>
</organism>
<dbReference type="GO" id="GO:0005886">
    <property type="term" value="C:plasma membrane"/>
    <property type="evidence" value="ECO:0007669"/>
    <property type="project" value="UniProtKB-SubCell"/>
</dbReference>
<keyword evidence="4 7" id="KW-0812">Transmembrane</keyword>
<dbReference type="Pfam" id="PF06750">
    <property type="entry name" value="A24_N_bact"/>
    <property type="match status" value="1"/>
</dbReference>
<evidence type="ECO:0000256" key="2">
    <source>
        <dbReference type="ARBA" id="ARBA00005801"/>
    </source>
</evidence>
<dbReference type="OrthoDB" id="9789291at2"/>
<comment type="similarity">
    <text evidence="2">Belongs to the peptidase A24 family.</text>
</comment>
<dbReference type="Proteomes" id="UP000199318">
    <property type="component" value="Unassembled WGS sequence"/>
</dbReference>
<dbReference type="RefSeq" id="WP_093072049.1">
    <property type="nucleotide sequence ID" value="NZ_FOGV01000004.1"/>
</dbReference>
<feature type="transmembrane region" description="Helical" evidence="7">
    <location>
        <begin position="148"/>
        <end position="168"/>
    </location>
</feature>
<accession>A0A1H9R3V1</accession>
<dbReference type="STRING" id="1464123.SAMN05444126_10417"/>
<reference evidence="11" key="1">
    <citation type="submission" date="2016-10" db="EMBL/GenBank/DDBJ databases">
        <authorList>
            <person name="de Groot N.N."/>
        </authorList>
    </citation>
    <scope>NUCLEOTIDE SEQUENCE [LARGE SCALE GENOMIC DNA]</scope>
    <source>
        <strain evidence="11">10nlg</strain>
    </source>
</reference>
<sequence>MDVFWVVYMAAIGAVLGSFYNVVGMRTPISEPFTTGRSHCPHCQRRLSGLDLIPVVSWLLLRGKCRTCGRAISPVYPLTEAVTAFLFAYSYYVFGFSAELAAALIFVSLLVIITVSDLYYYVIPDRVLIFFAVPVAAVRLVIAPLDPWWLAIAGAVIGFSLLYILAVISNGGMGGGDIKLYAVIGPVLGVTGTLLSLFFAALIGLTVSLVFLGRKMTRKTAVPFGPFIACGALIAYFWGEQFLVFYLETFLYSRL</sequence>
<dbReference type="AlphaFoldDB" id="A0A1H9R3V1"/>
<feature type="domain" description="Prepilin peptidase A24 N-terminal" evidence="9">
    <location>
        <begin position="12"/>
        <end position="93"/>
    </location>
</feature>
<evidence type="ECO:0000313" key="10">
    <source>
        <dbReference type="EMBL" id="SER67307.1"/>
    </source>
</evidence>
<proteinExistence type="inferred from homology"/>
<keyword evidence="6 7" id="KW-0472">Membrane</keyword>
<name>A0A1H9R3V1_9BACI</name>
<keyword evidence="3" id="KW-1003">Cell membrane</keyword>
<evidence type="ECO:0000259" key="9">
    <source>
        <dbReference type="Pfam" id="PF06750"/>
    </source>
</evidence>
<protein>
    <submittedName>
        <fullName evidence="10">Leader peptidase (Prepilin peptidase) / N-methyltransferase</fullName>
    </submittedName>
</protein>
<feature type="transmembrane region" description="Helical" evidence="7">
    <location>
        <begin position="75"/>
        <end position="94"/>
    </location>
</feature>
<evidence type="ECO:0000256" key="6">
    <source>
        <dbReference type="ARBA" id="ARBA00023136"/>
    </source>
</evidence>
<evidence type="ECO:0000256" key="7">
    <source>
        <dbReference type="SAM" id="Phobius"/>
    </source>
</evidence>
<dbReference type="InterPro" id="IPR050882">
    <property type="entry name" value="Prepilin_peptidase/N-MTase"/>
</dbReference>
<dbReference type="EMBL" id="FOGV01000004">
    <property type="protein sequence ID" value="SER67307.1"/>
    <property type="molecule type" value="Genomic_DNA"/>
</dbReference>
<evidence type="ECO:0000256" key="4">
    <source>
        <dbReference type="ARBA" id="ARBA00022692"/>
    </source>
</evidence>
<comment type="caution">
    <text evidence="10">The sequence shown here is derived from an EMBL/GenBank/DDBJ whole genome shotgun (WGS) entry which is preliminary data.</text>
</comment>
<comment type="subcellular location">
    <subcellularLocation>
        <location evidence="1">Cell membrane</location>
        <topology evidence="1">Multi-pass membrane protein</topology>
    </subcellularLocation>
</comment>
<evidence type="ECO:0000313" key="11">
    <source>
        <dbReference type="Proteomes" id="UP000199318"/>
    </source>
</evidence>
<keyword evidence="11" id="KW-1185">Reference proteome</keyword>
<dbReference type="PANTHER" id="PTHR30487:SF0">
    <property type="entry name" value="PREPILIN LEADER PEPTIDASE_N-METHYLTRANSFERASE-RELATED"/>
    <property type="match status" value="1"/>
</dbReference>
<feature type="transmembrane region" description="Helical" evidence="7">
    <location>
        <begin position="100"/>
        <end position="120"/>
    </location>
</feature>
<dbReference type="Gene3D" id="1.20.120.1220">
    <property type="match status" value="1"/>
</dbReference>
<feature type="transmembrane region" description="Helical" evidence="7">
    <location>
        <begin position="127"/>
        <end position="142"/>
    </location>
</feature>
<dbReference type="GO" id="GO:0006465">
    <property type="term" value="P:signal peptide processing"/>
    <property type="evidence" value="ECO:0007669"/>
    <property type="project" value="TreeGrafter"/>
</dbReference>
<dbReference type="GO" id="GO:0004190">
    <property type="term" value="F:aspartic-type endopeptidase activity"/>
    <property type="evidence" value="ECO:0007669"/>
    <property type="project" value="InterPro"/>
</dbReference>
<dbReference type="InterPro" id="IPR000045">
    <property type="entry name" value="Prepilin_IV_endopep_pep"/>
</dbReference>
<keyword evidence="5 7" id="KW-1133">Transmembrane helix</keyword>
<evidence type="ECO:0000256" key="5">
    <source>
        <dbReference type="ARBA" id="ARBA00022989"/>
    </source>
</evidence>
<dbReference type="PANTHER" id="PTHR30487">
    <property type="entry name" value="TYPE 4 PREPILIN-LIKE PROTEINS LEADER PEPTIDE-PROCESSING ENZYME"/>
    <property type="match status" value="1"/>
</dbReference>
<feature type="transmembrane region" description="Helical" evidence="7">
    <location>
        <begin position="6"/>
        <end position="23"/>
    </location>
</feature>
<evidence type="ECO:0000256" key="3">
    <source>
        <dbReference type="ARBA" id="ARBA00022475"/>
    </source>
</evidence>
<evidence type="ECO:0000256" key="1">
    <source>
        <dbReference type="ARBA" id="ARBA00004651"/>
    </source>
</evidence>
<dbReference type="Pfam" id="PF01478">
    <property type="entry name" value="Peptidase_A24"/>
    <property type="match status" value="1"/>
</dbReference>
<feature type="transmembrane region" description="Helical" evidence="7">
    <location>
        <begin position="224"/>
        <end position="247"/>
    </location>
</feature>
<evidence type="ECO:0000259" key="8">
    <source>
        <dbReference type="Pfam" id="PF01478"/>
    </source>
</evidence>
<feature type="domain" description="Prepilin type IV endopeptidase peptidase" evidence="8">
    <location>
        <begin position="104"/>
        <end position="208"/>
    </location>
</feature>
<dbReference type="InterPro" id="IPR010627">
    <property type="entry name" value="Prepilin_pept_A24_N"/>
</dbReference>
<gene>
    <name evidence="10" type="ORF">SAMN05444126_10417</name>
</gene>